<accession>A0A2P2CKL2</accession>
<keyword evidence="1" id="KW-0812">Transmembrane</keyword>
<evidence type="ECO:0000256" key="1">
    <source>
        <dbReference type="SAM" id="Phobius"/>
    </source>
</evidence>
<evidence type="ECO:0008006" key="3">
    <source>
        <dbReference type="Google" id="ProtNLM"/>
    </source>
</evidence>
<feature type="transmembrane region" description="Helical" evidence="1">
    <location>
        <begin position="113"/>
        <end position="131"/>
    </location>
</feature>
<name>A0A2P2CKL2_9ZZZZ</name>
<reference evidence="2" key="1">
    <citation type="submission" date="2015-08" db="EMBL/GenBank/DDBJ databases">
        <authorList>
            <person name="Babu N.S."/>
            <person name="Beckwith C.J."/>
            <person name="Beseler K.G."/>
            <person name="Brison A."/>
            <person name="Carone J.V."/>
            <person name="Caskin T.P."/>
            <person name="Diamond M."/>
            <person name="Durham M.E."/>
            <person name="Foxe J.M."/>
            <person name="Go M."/>
            <person name="Henderson B.A."/>
            <person name="Jones I.B."/>
            <person name="McGettigan J.A."/>
            <person name="Micheletti S.J."/>
            <person name="Nasrallah M.E."/>
            <person name="Ortiz D."/>
            <person name="Piller C.R."/>
            <person name="Privatt S.R."/>
            <person name="Schneider S.L."/>
            <person name="Sharp S."/>
            <person name="Smith T.C."/>
            <person name="Stanton J.D."/>
            <person name="Ullery H.E."/>
            <person name="Wilson R.J."/>
            <person name="Serrano M.G."/>
            <person name="Buck G."/>
            <person name="Lee V."/>
            <person name="Wang Y."/>
            <person name="Carvalho R."/>
            <person name="Voegtly L."/>
            <person name="Shi R."/>
            <person name="Duckworth R."/>
            <person name="Johnson A."/>
            <person name="Loviza R."/>
            <person name="Walstead R."/>
            <person name="Shah Z."/>
            <person name="Kiflezghi M."/>
            <person name="Wade K."/>
            <person name="Ball S.L."/>
            <person name="Bradley K.W."/>
            <person name="Asai D.J."/>
            <person name="Bowman C.A."/>
            <person name="Russell D.A."/>
            <person name="Pope W.H."/>
            <person name="Jacobs-Sera D."/>
            <person name="Hendrix R.W."/>
            <person name="Hatfull G.F."/>
        </authorList>
    </citation>
    <scope>NUCLEOTIDE SEQUENCE</scope>
</reference>
<evidence type="ECO:0000313" key="2">
    <source>
        <dbReference type="EMBL" id="CUR62507.1"/>
    </source>
</evidence>
<proteinExistence type="predicted"/>
<dbReference type="Pfam" id="PF06993">
    <property type="entry name" value="DUF1304"/>
    <property type="match status" value="1"/>
</dbReference>
<dbReference type="AlphaFoldDB" id="A0A2P2CKL2"/>
<feature type="transmembrane region" description="Helical" evidence="1">
    <location>
        <begin position="83"/>
        <end position="107"/>
    </location>
</feature>
<gene>
    <name evidence="2" type="ORF">NOCA180151</name>
</gene>
<protein>
    <recommendedName>
        <fullName evidence="3">Integral membrane protein</fullName>
    </recommendedName>
</protein>
<dbReference type="EMBL" id="CZKB01000028">
    <property type="protein sequence ID" value="CUR62507.1"/>
    <property type="molecule type" value="Genomic_DNA"/>
</dbReference>
<feature type="transmembrane region" description="Helical" evidence="1">
    <location>
        <begin position="48"/>
        <end position="71"/>
    </location>
</feature>
<keyword evidence="1" id="KW-0472">Membrane</keyword>
<organism evidence="2">
    <name type="scientific">metagenome</name>
    <dbReference type="NCBI Taxonomy" id="256318"/>
    <lineage>
        <taxon>unclassified sequences</taxon>
        <taxon>metagenomes</taxon>
    </lineage>
</organism>
<dbReference type="InterPro" id="IPR009732">
    <property type="entry name" value="DUF1304"/>
</dbReference>
<sequence length="132" mass="13720">MDLLAQLAAGLSAVILLVVAPLEAFLVDRPWVQRFLGIDPHSTDHIHLWSFCIGARNAIAGAGTLVGLWLVNRGDADTGTTVVVVACVYMVLASLAMGMADLLGYWLPRGGSVRGTVASSVLPAVALVVLAA</sequence>
<keyword evidence="1" id="KW-1133">Transmembrane helix</keyword>